<keyword evidence="3 8" id="KW-0418">Kinase</keyword>
<evidence type="ECO:0000313" key="9">
    <source>
        <dbReference type="Proteomes" id="UP000241890"/>
    </source>
</evidence>
<dbReference type="PANTHER" id="PTHR24348:SF22">
    <property type="entry name" value="NON-SPECIFIC SERINE_THREONINE PROTEIN KINASE"/>
    <property type="match status" value="1"/>
</dbReference>
<evidence type="ECO:0000256" key="5">
    <source>
        <dbReference type="SAM" id="Coils"/>
    </source>
</evidence>
<keyword evidence="4" id="KW-0067">ATP-binding</keyword>
<dbReference type="InParanoid" id="A0A2R5GAB2"/>
<dbReference type="GO" id="GO:0000045">
    <property type="term" value="P:autophagosome assembly"/>
    <property type="evidence" value="ECO:0007669"/>
    <property type="project" value="TreeGrafter"/>
</dbReference>
<dbReference type="AlphaFoldDB" id="A0A2R5GAB2"/>
<feature type="region of interest" description="Disordered" evidence="6">
    <location>
        <begin position="395"/>
        <end position="430"/>
    </location>
</feature>
<keyword evidence="1" id="KW-0808">Transferase</keyword>
<dbReference type="SUPFAM" id="SSF56112">
    <property type="entry name" value="Protein kinase-like (PK-like)"/>
    <property type="match status" value="1"/>
</dbReference>
<dbReference type="InterPro" id="IPR000719">
    <property type="entry name" value="Prot_kinase_dom"/>
</dbReference>
<evidence type="ECO:0000256" key="6">
    <source>
        <dbReference type="SAM" id="MobiDB-lite"/>
    </source>
</evidence>
<evidence type="ECO:0000256" key="3">
    <source>
        <dbReference type="ARBA" id="ARBA00022777"/>
    </source>
</evidence>
<evidence type="ECO:0000313" key="8">
    <source>
        <dbReference type="EMBL" id="GBG27942.1"/>
    </source>
</evidence>
<dbReference type="GO" id="GO:0005524">
    <property type="term" value="F:ATP binding"/>
    <property type="evidence" value="ECO:0007669"/>
    <property type="project" value="UniProtKB-KW"/>
</dbReference>
<dbReference type="GO" id="GO:0016020">
    <property type="term" value="C:membrane"/>
    <property type="evidence" value="ECO:0007669"/>
    <property type="project" value="TreeGrafter"/>
</dbReference>
<feature type="region of interest" description="Disordered" evidence="6">
    <location>
        <begin position="602"/>
        <end position="636"/>
    </location>
</feature>
<dbReference type="PROSITE" id="PS50011">
    <property type="entry name" value="PROTEIN_KINASE_DOM"/>
    <property type="match status" value="1"/>
</dbReference>
<protein>
    <submittedName>
        <fullName evidence="8">Protein kinase, putative</fullName>
    </submittedName>
</protein>
<evidence type="ECO:0000259" key="7">
    <source>
        <dbReference type="PROSITE" id="PS50011"/>
    </source>
</evidence>
<keyword evidence="9" id="KW-1185">Reference proteome</keyword>
<dbReference type="GO" id="GO:0005829">
    <property type="term" value="C:cytosol"/>
    <property type="evidence" value="ECO:0007669"/>
    <property type="project" value="TreeGrafter"/>
</dbReference>
<feature type="compositionally biased region" description="Low complexity" evidence="6">
    <location>
        <begin position="613"/>
        <end position="629"/>
    </location>
</feature>
<dbReference type="OrthoDB" id="40161at2759"/>
<dbReference type="Gene3D" id="1.10.510.10">
    <property type="entry name" value="Transferase(Phosphotransferase) domain 1"/>
    <property type="match status" value="1"/>
</dbReference>
<dbReference type="InterPro" id="IPR045269">
    <property type="entry name" value="Atg1-like"/>
</dbReference>
<dbReference type="Proteomes" id="UP000241890">
    <property type="component" value="Unassembled WGS sequence"/>
</dbReference>
<name>A0A2R5GAB2_9STRA</name>
<dbReference type="SMART" id="SM00220">
    <property type="entry name" value="S_TKc"/>
    <property type="match status" value="1"/>
</dbReference>
<accession>A0A2R5GAB2</accession>
<dbReference type="PANTHER" id="PTHR24348">
    <property type="entry name" value="SERINE/THREONINE-PROTEIN KINASE UNC-51-RELATED"/>
    <property type="match status" value="1"/>
</dbReference>
<sequence>MGSAAVKLALSDVARPALSDAAMPVPSNALKPAPSDALKLVPSRAPAVQNAAKVEIEAYFSKDTDSNVWRMQTSEKFNRSLSSDRIDSNGCCTLFLGEVEHTGETVALKLYADTPRGSRDRKNELKILRVIASAPDACEFIITPKIKVQEPFIGLEFCAGSDLTRYLRRGLPVLPELQRLGREIALGLGFLHICNIVHEDIKPENIGLTADNHVRIIDFGLSIFLDSPTITNPAASALDSELAQSRIRCRHGTAPYTSPEKLLGELHGFEVDWWSFGVVFYEMAYGALPWYSRDRLEVSEKICSHPLSIPSQRASSPSCSLIRDAEKPLQNVQMEFNHKQNLPFMVQVHAPTSKSAREVAARLNAEVEARREQKEEQLKAFQAKTQRRIAAYNQSRRARLAQDQNPAEDGSELDGASESPTSGNSERPGKILAGDLALDESKHREVDEFSELSRSLAESRSQTAAARQSLLAYTRGRRSFQIITQAGASSPHSQGLGNNSFGFGVGTSEPARPPAATRRPDTAEANLDSSFQGLDTLESKKRIAERQRLVRQKEMAFSRLLARRRRAVLEHKRKVKDEQERLFQARCEREKLDRIARTEAKLADSGISETSKARAGSGAAPASPTSSQASKKRRDKEESLRYIAALQRRLETVAEHSKGVKLPFLCSCAAARGSNGLSPQDGELTSAPWETCASNCRFHNNPQTYAKELVDLFRSLELL</sequence>
<keyword evidence="2" id="KW-0547">Nucleotide-binding</keyword>
<dbReference type="EMBL" id="BEYU01000037">
    <property type="protein sequence ID" value="GBG27942.1"/>
    <property type="molecule type" value="Genomic_DNA"/>
</dbReference>
<feature type="coiled-coil region" evidence="5">
    <location>
        <begin position="357"/>
        <end position="384"/>
    </location>
</feature>
<keyword evidence="5" id="KW-0175">Coiled coil</keyword>
<dbReference type="GO" id="GO:0000407">
    <property type="term" value="C:phagophore assembly site"/>
    <property type="evidence" value="ECO:0007669"/>
    <property type="project" value="TreeGrafter"/>
</dbReference>
<proteinExistence type="predicted"/>
<evidence type="ECO:0000256" key="4">
    <source>
        <dbReference type="ARBA" id="ARBA00022840"/>
    </source>
</evidence>
<dbReference type="GO" id="GO:0005776">
    <property type="term" value="C:autophagosome"/>
    <property type="evidence" value="ECO:0007669"/>
    <property type="project" value="TreeGrafter"/>
</dbReference>
<reference evidence="8 9" key="1">
    <citation type="submission" date="2017-12" db="EMBL/GenBank/DDBJ databases">
        <title>Sequencing, de novo assembly and annotation of complete genome of a new Thraustochytrid species, strain FCC1311.</title>
        <authorList>
            <person name="Sedici K."/>
            <person name="Godart F."/>
            <person name="Aiese Cigliano R."/>
            <person name="Sanseverino W."/>
            <person name="Barakat M."/>
            <person name="Ortet P."/>
            <person name="Marechal E."/>
            <person name="Cagnac O."/>
            <person name="Amato A."/>
        </authorList>
    </citation>
    <scope>NUCLEOTIDE SEQUENCE [LARGE SCALE GENOMIC DNA]</scope>
</reference>
<comment type="caution">
    <text evidence="8">The sequence shown here is derived from an EMBL/GenBank/DDBJ whole genome shotgun (WGS) entry which is preliminary data.</text>
</comment>
<dbReference type="Pfam" id="PF00069">
    <property type="entry name" value="Pkinase"/>
    <property type="match status" value="1"/>
</dbReference>
<dbReference type="GO" id="GO:0010506">
    <property type="term" value="P:regulation of autophagy"/>
    <property type="evidence" value="ECO:0007669"/>
    <property type="project" value="InterPro"/>
</dbReference>
<evidence type="ECO:0000256" key="1">
    <source>
        <dbReference type="ARBA" id="ARBA00022679"/>
    </source>
</evidence>
<organism evidence="8 9">
    <name type="scientific">Hondaea fermentalgiana</name>
    <dbReference type="NCBI Taxonomy" id="2315210"/>
    <lineage>
        <taxon>Eukaryota</taxon>
        <taxon>Sar</taxon>
        <taxon>Stramenopiles</taxon>
        <taxon>Bigyra</taxon>
        <taxon>Labyrinthulomycetes</taxon>
        <taxon>Thraustochytrida</taxon>
        <taxon>Thraustochytriidae</taxon>
        <taxon>Hondaea</taxon>
    </lineage>
</organism>
<feature type="domain" description="Protein kinase" evidence="7">
    <location>
        <begin position="54"/>
        <end position="389"/>
    </location>
</feature>
<gene>
    <name evidence="8" type="ORF">FCC1311_041652</name>
</gene>
<dbReference type="InterPro" id="IPR011009">
    <property type="entry name" value="Kinase-like_dom_sf"/>
</dbReference>
<evidence type="ECO:0000256" key="2">
    <source>
        <dbReference type="ARBA" id="ARBA00022741"/>
    </source>
</evidence>
<dbReference type="GO" id="GO:0004674">
    <property type="term" value="F:protein serine/threonine kinase activity"/>
    <property type="evidence" value="ECO:0007669"/>
    <property type="project" value="InterPro"/>
</dbReference>